<gene>
    <name evidence="2" type="ORF">BDZ85DRAFT_68767</name>
</gene>
<evidence type="ECO:0000313" key="2">
    <source>
        <dbReference type="EMBL" id="KAF2225613.1"/>
    </source>
</evidence>
<keyword evidence="3" id="KW-1185">Reference proteome</keyword>
<protein>
    <submittedName>
        <fullName evidence="2">Uncharacterized protein</fullName>
    </submittedName>
</protein>
<dbReference type="EMBL" id="ML992503">
    <property type="protein sequence ID" value="KAF2225613.1"/>
    <property type="molecule type" value="Genomic_DNA"/>
</dbReference>
<dbReference type="Proteomes" id="UP000799538">
    <property type="component" value="Unassembled WGS sequence"/>
</dbReference>
<proteinExistence type="predicted"/>
<reference evidence="3" key="1">
    <citation type="journal article" date="2020" name="Stud. Mycol.">
        <title>101 Dothideomycetes genomes: A test case for predicting lifestyles and emergence of pathogens.</title>
        <authorList>
            <person name="Haridas S."/>
            <person name="Albert R."/>
            <person name="Binder M."/>
            <person name="Bloem J."/>
            <person name="LaButti K."/>
            <person name="Salamov A."/>
            <person name="Andreopoulos B."/>
            <person name="Baker S."/>
            <person name="Barry K."/>
            <person name="Bills G."/>
            <person name="Bluhm B."/>
            <person name="Cannon C."/>
            <person name="Castanera R."/>
            <person name="Culley D."/>
            <person name="Daum C."/>
            <person name="Ezra D."/>
            <person name="Gonzalez J."/>
            <person name="Henrissat B."/>
            <person name="Kuo A."/>
            <person name="Liang C."/>
            <person name="Lipzen A."/>
            <person name="Lutzoni F."/>
            <person name="Magnuson J."/>
            <person name="Mondo S."/>
            <person name="Nolan M."/>
            <person name="Ohm R."/>
            <person name="Pangilinan J."/>
            <person name="Park H.-J."/>
            <person name="Ramirez L."/>
            <person name="Alfaro M."/>
            <person name="Sun H."/>
            <person name="Tritt A."/>
            <person name="Yoshinaga Y."/>
            <person name="Zwiers L.-H."/>
            <person name="Turgeon B."/>
            <person name="Goodwin S."/>
            <person name="Spatafora J."/>
            <person name="Crous P."/>
            <person name="Grigoriev I."/>
        </authorList>
    </citation>
    <scope>NUCLEOTIDE SEQUENCE [LARGE SCALE GENOMIC DNA]</scope>
    <source>
        <strain evidence="3">CECT 20119</strain>
    </source>
</reference>
<sequence length="120" mass="13603">MTPRPTHSACPSPPHRRGQRLPRSTTSSVLPQPPRSLAQLDPTTCIFQRTFRIISRDDIKRLLHSLHQIYPSFTIHIPPPFSFRIVDPRHAMSIPARLSLTTNSSRAPARNEFGSLLPHL</sequence>
<evidence type="ECO:0000256" key="1">
    <source>
        <dbReference type="SAM" id="MobiDB-lite"/>
    </source>
</evidence>
<feature type="region of interest" description="Disordered" evidence="1">
    <location>
        <begin position="1"/>
        <end position="37"/>
    </location>
</feature>
<evidence type="ECO:0000313" key="3">
    <source>
        <dbReference type="Proteomes" id="UP000799538"/>
    </source>
</evidence>
<name>A0A6A6GJN4_9PEZI</name>
<organism evidence="2 3">
    <name type="scientific">Elsinoe ampelina</name>
    <dbReference type="NCBI Taxonomy" id="302913"/>
    <lineage>
        <taxon>Eukaryota</taxon>
        <taxon>Fungi</taxon>
        <taxon>Dikarya</taxon>
        <taxon>Ascomycota</taxon>
        <taxon>Pezizomycotina</taxon>
        <taxon>Dothideomycetes</taxon>
        <taxon>Dothideomycetidae</taxon>
        <taxon>Myriangiales</taxon>
        <taxon>Elsinoaceae</taxon>
        <taxon>Elsinoe</taxon>
    </lineage>
</organism>
<dbReference type="AlphaFoldDB" id="A0A6A6GJN4"/>
<accession>A0A6A6GJN4</accession>